<evidence type="ECO:0000313" key="2">
    <source>
        <dbReference type="Proteomes" id="UP000054560"/>
    </source>
</evidence>
<proteinExistence type="predicted"/>
<organism evidence="1 2">
    <name type="scientific">Sphaeroforma arctica JP610</name>
    <dbReference type="NCBI Taxonomy" id="667725"/>
    <lineage>
        <taxon>Eukaryota</taxon>
        <taxon>Ichthyosporea</taxon>
        <taxon>Ichthyophonida</taxon>
        <taxon>Sphaeroforma</taxon>
    </lineage>
</organism>
<dbReference type="RefSeq" id="XP_014160525.1">
    <property type="nucleotide sequence ID" value="XM_014305050.1"/>
</dbReference>
<accession>A0A0L0GEF8</accession>
<dbReference type="GeneID" id="25901756"/>
<dbReference type="Proteomes" id="UP000054560">
    <property type="component" value="Unassembled WGS sequence"/>
</dbReference>
<reference evidence="1 2" key="1">
    <citation type="submission" date="2011-02" db="EMBL/GenBank/DDBJ databases">
        <title>The Genome Sequence of Sphaeroforma arctica JP610.</title>
        <authorList>
            <consortium name="The Broad Institute Genome Sequencing Platform"/>
            <person name="Russ C."/>
            <person name="Cuomo C."/>
            <person name="Young S.K."/>
            <person name="Zeng Q."/>
            <person name="Gargeya S."/>
            <person name="Alvarado L."/>
            <person name="Berlin A."/>
            <person name="Chapman S.B."/>
            <person name="Chen Z."/>
            <person name="Freedman E."/>
            <person name="Gellesch M."/>
            <person name="Goldberg J."/>
            <person name="Griggs A."/>
            <person name="Gujja S."/>
            <person name="Heilman E."/>
            <person name="Heiman D."/>
            <person name="Howarth C."/>
            <person name="Mehta T."/>
            <person name="Neiman D."/>
            <person name="Pearson M."/>
            <person name="Roberts A."/>
            <person name="Saif S."/>
            <person name="Shea T."/>
            <person name="Shenoy N."/>
            <person name="Sisk P."/>
            <person name="Stolte C."/>
            <person name="Sykes S."/>
            <person name="White J."/>
            <person name="Yandava C."/>
            <person name="Burger G."/>
            <person name="Gray M.W."/>
            <person name="Holland P.W.H."/>
            <person name="King N."/>
            <person name="Lang F.B.F."/>
            <person name="Roger A.J."/>
            <person name="Ruiz-Trillo I."/>
            <person name="Haas B."/>
            <person name="Nusbaum C."/>
            <person name="Birren B."/>
        </authorList>
    </citation>
    <scope>NUCLEOTIDE SEQUENCE [LARGE SCALE GENOMIC DNA]</scope>
    <source>
        <strain evidence="1 2">JP610</strain>
    </source>
</reference>
<keyword evidence="2" id="KW-1185">Reference proteome</keyword>
<protein>
    <submittedName>
        <fullName evidence="1">Uncharacterized protein</fullName>
    </submittedName>
</protein>
<dbReference type="EMBL" id="KQ241644">
    <property type="protein sequence ID" value="KNC86623.1"/>
    <property type="molecule type" value="Genomic_DNA"/>
</dbReference>
<dbReference type="AlphaFoldDB" id="A0A0L0GEF8"/>
<evidence type="ECO:0000313" key="1">
    <source>
        <dbReference type="EMBL" id="KNC86623.1"/>
    </source>
</evidence>
<gene>
    <name evidence="1" type="ORF">SARC_01252</name>
</gene>
<name>A0A0L0GEF8_9EUKA</name>
<sequence length="106" mass="11779">MGDLNPSHVVGYEHLEAYLLVGQDSFALVEGQTFHVVVQIPMGCDVLIGFDQLRHSERALTWANSSMIVVPQSFIRWQWLKDTNVPVPPPPWVKAILGLGRTGSLV</sequence>